<proteinExistence type="predicted"/>
<keyword evidence="3" id="KW-1185">Reference proteome</keyword>
<evidence type="ECO:0000313" key="3">
    <source>
        <dbReference type="Proteomes" id="UP000297910"/>
    </source>
</evidence>
<protein>
    <submittedName>
        <fullName evidence="2">Uncharacterized protein</fullName>
    </submittedName>
</protein>
<organism evidence="2 3">
    <name type="scientific">Botrytis paeoniae</name>
    <dbReference type="NCBI Taxonomy" id="278948"/>
    <lineage>
        <taxon>Eukaryota</taxon>
        <taxon>Fungi</taxon>
        <taxon>Dikarya</taxon>
        <taxon>Ascomycota</taxon>
        <taxon>Pezizomycotina</taxon>
        <taxon>Leotiomycetes</taxon>
        <taxon>Helotiales</taxon>
        <taxon>Sclerotiniaceae</taxon>
        <taxon>Botrytis</taxon>
    </lineage>
</organism>
<name>A0A4Z1FC67_9HELO</name>
<sequence>MGTILEVMTTPLFRRTTASMSYQENDDASHLDKSPSGLDGKNGCAHCQKYSQANVQQTLLCRASSYGNAPQLKQLFSSLQIPMDVSKLAGAGRIGLPIRKIENRE</sequence>
<comment type="caution">
    <text evidence="2">The sequence shown here is derived from an EMBL/GenBank/DDBJ whole genome shotgun (WGS) entry which is preliminary data.</text>
</comment>
<dbReference type="AlphaFoldDB" id="A0A4Z1FC67"/>
<gene>
    <name evidence="2" type="ORF">BPAE_0245g00010</name>
</gene>
<dbReference type="EMBL" id="PQXI01000244">
    <property type="protein sequence ID" value="TGO21068.1"/>
    <property type="molecule type" value="Genomic_DNA"/>
</dbReference>
<dbReference type="Proteomes" id="UP000297910">
    <property type="component" value="Unassembled WGS sequence"/>
</dbReference>
<evidence type="ECO:0000256" key="1">
    <source>
        <dbReference type="SAM" id="MobiDB-lite"/>
    </source>
</evidence>
<reference evidence="2 3" key="1">
    <citation type="submission" date="2017-12" db="EMBL/GenBank/DDBJ databases">
        <title>Comparative genomics of Botrytis spp.</title>
        <authorList>
            <person name="Valero-Jimenez C.A."/>
            <person name="Tapia P."/>
            <person name="Veloso J."/>
            <person name="Silva-Moreno E."/>
            <person name="Staats M."/>
            <person name="Valdes J.H."/>
            <person name="Van Kan J.A.L."/>
        </authorList>
    </citation>
    <scope>NUCLEOTIDE SEQUENCE [LARGE SCALE GENOMIC DNA]</scope>
    <source>
        <strain evidence="2 3">Bp0003</strain>
    </source>
</reference>
<feature type="region of interest" description="Disordered" evidence="1">
    <location>
        <begin position="18"/>
        <end position="37"/>
    </location>
</feature>
<evidence type="ECO:0000313" key="2">
    <source>
        <dbReference type="EMBL" id="TGO21068.1"/>
    </source>
</evidence>
<accession>A0A4Z1FC67</accession>